<dbReference type="Pfam" id="PF01979">
    <property type="entry name" value="Amidohydro_1"/>
    <property type="match status" value="1"/>
</dbReference>
<feature type="domain" description="Amidohydrolase-related" evidence="9">
    <location>
        <begin position="75"/>
        <end position="436"/>
    </location>
</feature>
<evidence type="ECO:0000313" key="12">
    <source>
        <dbReference type="Proteomes" id="UP000051497"/>
    </source>
</evidence>
<evidence type="ECO:0000256" key="4">
    <source>
        <dbReference type="ARBA" id="ARBA00022723"/>
    </source>
</evidence>
<reference evidence="11" key="2">
    <citation type="journal article" date="2016" name="Genome Announc.">
        <title>Draft Genome Sequences of Two Novel Amoeba-Resistant Intranuclear Bacteria, 'Candidatus Berkiella cookevillensis' and 'Candidatus Berkiella aquae'.</title>
        <authorList>
            <person name="Mehari Y.T."/>
            <person name="Arivett B.A."/>
            <person name="Farone A.L."/>
            <person name="Gunderson J.H."/>
            <person name="Farone M.B."/>
        </authorList>
    </citation>
    <scope>NUCLEOTIDE SEQUENCE</scope>
    <source>
        <strain evidence="11">HT99</strain>
    </source>
</reference>
<dbReference type="FunFam" id="3.20.20.140:FF:000022">
    <property type="entry name" value="Guanine deaminase"/>
    <property type="match status" value="1"/>
</dbReference>
<dbReference type="SUPFAM" id="SSF51338">
    <property type="entry name" value="Composite domain of metallo-dependent hydrolases"/>
    <property type="match status" value="1"/>
</dbReference>
<keyword evidence="12" id="KW-1185">Reference proteome</keyword>
<dbReference type="STRING" id="295108.HT99x_01080"/>
<evidence type="ECO:0000313" key="10">
    <source>
        <dbReference type="EMBL" id="KRG21886.1"/>
    </source>
</evidence>
<evidence type="ECO:0000256" key="5">
    <source>
        <dbReference type="ARBA" id="ARBA00022801"/>
    </source>
</evidence>
<comment type="cofactor">
    <cofactor evidence="8">
        <name>Zn(2+)</name>
        <dbReference type="ChEBI" id="CHEBI:29105"/>
    </cofactor>
    <text evidence="8">Binds 1 zinc ion per subunit.</text>
</comment>
<reference evidence="11" key="3">
    <citation type="submission" date="2021-06" db="EMBL/GenBank/DDBJ databases">
        <title>Genomic Description and Analysis of Intracellular Bacteria, Candidatus Berkiella cookevillensis and Candidatus Berkiella aquae.</title>
        <authorList>
            <person name="Kidane D.T."/>
            <person name="Mehari Y.T."/>
            <person name="Rice F.C."/>
            <person name="Arivett B.A."/>
            <person name="Farone A.L."/>
            <person name="Berk S.G."/>
            <person name="Farone M.B."/>
        </authorList>
    </citation>
    <scope>NUCLEOTIDE SEQUENCE</scope>
    <source>
        <strain evidence="11">HT99</strain>
    </source>
</reference>
<evidence type="ECO:0000256" key="2">
    <source>
        <dbReference type="ARBA" id="ARBA00006745"/>
    </source>
</evidence>
<dbReference type="InterPro" id="IPR051607">
    <property type="entry name" value="Metallo-dep_hydrolases"/>
</dbReference>
<evidence type="ECO:0000256" key="6">
    <source>
        <dbReference type="ARBA" id="ARBA00022833"/>
    </source>
</evidence>
<dbReference type="InterPro" id="IPR006680">
    <property type="entry name" value="Amidohydro-rel"/>
</dbReference>
<dbReference type="AlphaFoldDB" id="A0A0Q9YY57"/>
<dbReference type="InterPro" id="IPR032466">
    <property type="entry name" value="Metal_Hydrolase"/>
</dbReference>
<evidence type="ECO:0000256" key="1">
    <source>
        <dbReference type="ARBA" id="ARBA00004984"/>
    </source>
</evidence>
<dbReference type="NCBIfam" id="NF006679">
    <property type="entry name" value="PRK09228.1"/>
    <property type="match status" value="1"/>
</dbReference>
<dbReference type="GO" id="GO:0005829">
    <property type="term" value="C:cytosol"/>
    <property type="evidence" value="ECO:0007669"/>
    <property type="project" value="TreeGrafter"/>
</dbReference>
<dbReference type="Gene3D" id="2.30.40.10">
    <property type="entry name" value="Urease, subunit C, domain 1"/>
    <property type="match status" value="1"/>
</dbReference>
<dbReference type="Gene3D" id="3.20.20.140">
    <property type="entry name" value="Metal-dependent hydrolases"/>
    <property type="match status" value="1"/>
</dbReference>
<dbReference type="NCBIfam" id="TIGR02967">
    <property type="entry name" value="guan_deamin"/>
    <property type="match status" value="1"/>
</dbReference>
<evidence type="ECO:0000259" key="9">
    <source>
        <dbReference type="Pfam" id="PF01979"/>
    </source>
</evidence>
<name>A0A0Q9YY57_9GAMM</name>
<protein>
    <recommendedName>
        <fullName evidence="3 7">Guanine deaminase</fullName>
        <shortName evidence="8">Guanase</shortName>
        <ecNumber evidence="3 7">3.5.4.3</ecNumber>
    </recommendedName>
    <alternativeName>
        <fullName evidence="8">Guanine aminohydrolase</fullName>
    </alternativeName>
</protein>
<dbReference type="RefSeq" id="WP_075065705.1">
    <property type="nucleotide sequence ID" value="NZ_LKAJ02000001.1"/>
</dbReference>
<keyword evidence="5 8" id="KW-0378">Hydrolase</keyword>
<dbReference type="GO" id="GO:0006147">
    <property type="term" value="P:guanine catabolic process"/>
    <property type="evidence" value="ECO:0007669"/>
    <property type="project" value="UniProtKB-UniRule"/>
</dbReference>
<evidence type="ECO:0000256" key="3">
    <source>
        <dbReference type="ARBA" id="ARBA00012781"/>
    </source>
</evidence>
<dbReference type="PANTHER" id="PTHR11271">
    <property type="entry name" value="GUANINE DEAMINASE"/>
    <property type="match status" value="1"/>
</dbReference>
<dbReference type="UniPathway" id="UPA00603">
    <property type="reaction ID" value="UER00660"/>
</dbReference>
<sequence length="443" mass="49385">MTIKLSGPSHAIRGPVLTFKGDAFKDGLEKTMIYEPDAIVAFANGYITHFGPADKIKSQLPQDITIKNYGSDSLISAGFLDSHVHFPQIPMIAAFGAQLLDWLNNYTYPIERKYADKAFASAVAKVFLNECLKNGITTSCVYCTVFPQSVDALFEEAERLGMRIAAGKVLMNRNAPDYLLDTTQTGYDDSKALINQWHGRNRLMYAITPRFAPTSTAEQLESAAALWSEYPDCYLQTHVSENKNEVAWVKALFPERKNYLDVYDYHKLCRPRAVFGHGIYLNDDEMQCMHRSGSAISHCPTSNFFLGSGFFNIHRAMQNDRPVRVGLGTDLGGGTTFSILQTLSEAYKAAQFNSNQLTAGHAFYLATRGTARAMYLEDKVGSIAPGMEADVVVLNMKSTPIIQYRMQFAEDIQEALFIQMMMGDDRAVQATYVAGELRYSKEA</sequence>
<dbReference type="OrthoDB" id="9787621at2"/>
<dbReference type="EMBL" id="LKAJ01000003">
    <property type="protein sequence ID" value="KRG21886.1"/>
    <property type="molecule type" value="Genomic_DNA"/>
</dbReference>
<comment type="function">
    <text evidence="8">Catalyzes the hydrolytic deamination of guanine, producing xanthine and ammonia.</text>
</comment>
<comment type="pathway">
    <text evidence="1 8">Purine metabolism; guanine degradation; xanthine from guanine: step 1/1.</text>
</comment>
<evidence type="ECO:0000313" key="11">
    <source>
        <dbReference type="EMBL" id="MCS5710423.1"/>
    </source>
</evidence>
<dbReference type="GO" id="GO:0008270">
    <property type="term" value="F:zinc ion binding"/>
    <property type="evidence" value="ECO:0007669"/>
    <property type="project" value="UniProtKB-UniRule"/>
</dbReference>
<accession>A0A0Q9YY57</accession>
<dbReference type="InterPro" id="IPR014311">
    <property type="entry name" value="Guanine_deaminase"/>
</dbReference>
<dbReference type="PANTHER" id="PTHR11271:SF6">
    <property type="entry name" value="GUANINE DEAMINASE"/>
    <property type="match status" value="1"/>
</dbReference>
<organism evidence="10">
    <name type="scientific">Candidatus Berkiella aquae</name>
    <dbReference type="NCBI Taxonomy" id="295108"/>
    <lineage>
        <taxon>Bacteria</taxon>
        <taxon>Pseudomonadati</taxon>
        <taxon>Pseudomonadota</taxon>
        <taxon>Gammaproteobacteria</taxon>
        <taxon>Candidatus Berkiellales</taxon>
        <taxon>Candidatus Berkiellaceae</taxon>
        <taxon>Candidatus Berkiella</taxon>
    </lineage>
</organism>
<dbReference type="EC" id="3.5.4.3" evidence="3 7"/>
<evidence type="ECO:0000256" key="7">
    <source>
        <dbReference type="NCBIfam" id="TIGR02967"/>
    </source>
</evidence>
<comment type="catalytic activity">
    <reaction evidence="8">
        <text>guanine + H2O + H(+) = xanthine + NH4(+)</text>
        <dbReference type="Rhea" id="RHEA:14665"/>
        <dbReference type="ChEBI" id="CHEBI:15377"/>
        <dbReference type="ChEBI" id="CHEBI:15378"/>
        <dbReference type="ChEBI" id="CHEBI:16235"/>
        <dbReference type="ChEBI" id="CHEBI:17712"/>
        <dbReference type="ChEBI" id="CHEBI:28938"/>
        <dbReference type="EC" id="3.5.4.3"/>
    </reaction>
</comment>
<dbReference type="GO" id="GO:0008892">
    <property type="term" value="F:guanine deaminase activity"/>
    <property type="evidence" value="ECO:0007669"/>
    <property type="project" value="UniProtKB-UniRule"/>
</dbReference>
<dbReference type="Proteomes" id="UP000051497">
    <property type="component" value="Unassembled WGS sequence"/>
</dbReference>
<dbReference type="PATRIC" id="fig|1590043.3.peg.1092"/>
<keyword evidence="6 8" id="KW-0862">Zinc</keyword>
<gene>
    <name evidence="10" type="primary">guaD_1</name>
    <name evidence="11" type="synonym">guaD</name>
    <name evidence="11" type="ORF">HT99x_003195</name>
    <name evidence="10" type="ORF">HT99x_01080</name>
</gene>
<comment type="caution">
    <text evidence="10">The sequence shown here is derived from an EMBL/GenBank/DDBJ whole genome shotgun (WGS) entry which is preliminary data.</text>
</comment>
<evidence type="ECO:0000256" key="8">
    <source>
        <dbReference type="RuleBase" id="RU366009"/>
    </source>
</evidence>
<reference evidence="10" key="1">
    <citation type="submission" date="2015-09" db="EMBL/GenBank/DDBJ databases">
        <title>Draft Genome Sequences of Two Novel Amoeba-resistant Intranuclear Bacteria, Candidatus Berkiella cookevillensis and Candidatus Berkiella aquae.</title>
        <authorList>
            <person name="Mehari Y.T."/>
            <person name="Arivett B.A."/>
            <person name="Farone A.L."/>
            <person name="Gunderson J.H."/>
            <person name="Farone M.B."/>
        </authorList>
    </citation>
    <scope>NUCLEOTIDE SEQUENCE [LARGE SCALE GENOMIC DNA]</scope>
    <source>
        <strain evidence="10">HT99</strain>
    </source>
</reference>
<proteinExistence type="inferred from homology"/>
<dbReference type="SUPFAM" id="SSF51556">
    <property type="entry name" value="Metallo-dependent hydrolases"/>
    <property type="match status" value="1"/>
</dbReference>
<comment type="similarity">
    <text evidence="2 8">Belongs to the metallo-dependent hydrolases superfamily. ATZ/TRZ family.</text>
</comment>
<keyword evidence="4 8" id="KW-0479">Metal-binding</keyword>
<dbReference type="EMBL" id="LKAJ02000001">
    <property type="protein sequence ID" value="MCS5710423.1"/>
    <property type="molecule type" value="Genomic_DNA"/>
</dbReference>
<dbReference type="InterPro" id="IPR011059">
    <property type="entry name" value="Metal-dep_hydrolase_composite"/>
</dbReference>